<comment type="caution">
    <text evidence="1">The sequence shown here is derived from an EMBL/GenBank/DDBJ whole genome shotgun (WGS) entry which is preliminary data.</text>
</comment>
<evidence type="ECO:0000313" key="1">
    <source>
        <dbReference type="EMBL" id="MED6206138.1"/>
    </source>
</evidence>
<protein>
    <submittedName>
        <fullName evidence="1">Uncharacterized protein</fullName>
    </submittedName>
</protein>
<organism evidence="1 2">
    <name type="scientific">Stylosanthes scabra</name>
    <dbReference type="NCBI Taxonomy" id="79078"/>
    <lineage>
        <taxon>Eukaryota</taxon>
        <taxon>Viridiplantae</taxon>
        <taxon>Streptophyta</taxon>
        <taxon>Embryophyta</taxon>
        <taxon>Tracheophyta</taxon>
        <taxon>Spermatophyta</taxon>
        <taxon>Magnoliopsida</taxon>
        <taxon>eudicotyledons</taxon>
        <taxon>Gunneridae</taxon>
        <taxon>Pentapetalae</taxon>
        <taxon>rosids</taxon>
        <taxon>fabids</taxon>
        <taxon>Fabales</taxon>
        <taxon>Fabaceae</taxon>
        <taxon>Papilionoideae</taxon>
        <taxon>50 kb inversion clade</taxon>
        <taxon>dalbergioids sensu lato</taxon>
        <taxon>Dalbergieae</taxon>
        <taxon>Pterocarpus clade</taxon>
        <taxon>Stylosanthes</taxon>
    </lineage>
</organism>
<dbReference type="EMBL" id="JASCZI010241741">
    <property type="protein sequence ID" value="MED6206138.1"/>
    <property type="molecule type" value="Genomic_DNA"/>
</dbReference>
<gene>
    <name evidence="1" type="ORF">PIB30_024164</name>
</gene>
<keyword evidence="2" id="KW-1185">Reference proteome</keyword>
<proteinExistence type="predicted"/>
<dbReference type="Proteomes" id="UP001341840">
    <property type="component" value="Unassembled WGS sequence"/>
</dbReference>
<reference evidence="1 2" key="1">
    <citation type="journal article" date="2023" name="Plants (Basel)">
        <title>Bridging the Gap: Combining Genomics and Transcriptomics Approaches to Understand Stylosanthes scabra, an Orphan Legume from the Brazilian Caatinga.</title>
        <authorList>
            <person name="Ferreira-Neto J.R.C."/>
            <person name="da Silva M.D."/>
            <person name="Binneck E."/>
            <person name="de Melo N.F."/>
            <person name="da Silva R.H."/>
            <person name="de Melo A.L.T.M."/>
            <person name="Pandolfi V."/>
            <person name="Bustamante F.O."/>
            <person name="Brasileiro-Vidal A.C."/>
            <person name="Benko-Iseppon A.M."/>
        </authorList>
    </citation>
    <scope>NUCLEOTIDE SEQUENCE [LARGE SCALE GENOMIC DNA]</scope>
    <source>
        <tissue evidence="1">Leaves</tissue>
    </source>
</reference>
<evidence type="ECO:0000313" key="2">
    <source>
        <dbReference type="Proteomes" id="UP001341840"/>
    </source>
</evidence>
<sequence length="148" mass="16235">MADGERVSGIRISCVDGMTCGGIRLKAGWICRWPLEVHSLPGIGYQRHLRWCNQRMMSYLRYIHGLGGAARHRLGKVVGKAPASAATSPTKVDDGVDELVHNRTGDYVLDFEMGMTEADYLTLGISGPSQPTLEIFVVMCQNLRPSSV</sequence>
<accession>A0ABU6YBR4</accession>
<name>A0ABU6YBR4_9FABA</name>